<dbReference type="CDD" id="cd00405">
    <property type="entry name" value="PRAI"/>
    <property type="match status" value="1"/>
</dbReference>
<evidence type="ECO:0000256" key="6">
    <source>
        <dbReference type="ARBA" id="ARBA00022822"/>
    </source>
</evidence>
<comment type="catalytic activity">
    <reaction evidence="1 9">
        <text>N-(5-phospho-beta-D-ribosyl)anthranilate = 1-(2-carboxyphenylamino)-1-deoxy-D-ribulose 5-phosphate</text>
        <dbReference type="Rhea" id="RHEA:21540"/>
        <dbReference type="ChEBI" id="CHEBI:18277"/>
        <dbReference type="ChEBI" id="CHEBI:58613"/>
        <dbReference type="EC" id="5.3.1.24"/>
    </reaction>
</comment>
<evidence type="ECO:0000259" key="10">
    <source>
        <dbReference type="Pfam" id="PF00697"/>
    </source>
</evidence>
<evidence type="ECO:0000256" key="4">
    <source>
        <dbReference type="ARBA" id="ARBA00022272"/>
    </source>
</evidence>
<dbReference type="EC" id="5.3.1.24" evidence="3 9"/>
<keyword evidence="12" id="KW-1185">Reference proteome</keyword>
<keyword evidence="8 9" id="KW-0413">Isomerase</keyword>
<comment type="pathway">
    <text evidence="2 9">Amino-acid biosynthesis; L-tryptophan biosynthesis; L-tryptophan from chorismate: step 3/5.</text>
</comment>
<sequence>MLQLKVCGINDYNTLIQLNALEPNYLGFIFYEPSPRCLTLDKTVLRNVNPSILKIGVFVNEDYLKVVEKCKLFNLQGVQLHGEESIEYLILLKSLLPDLIISKAFLIDYTFDFNQLLPYSDLVDYFLFDSKSDLYGGSGKKFNWQKLEEYNLNKPFFLSGGIEVNDLNKIKEINHPQFIGVDINSKFEIAPGIKNIELIKKFKEQLI</sequence>
<comment type="caution">
    <text evidence="11">The sequence shown here is derived from an EMBL/GenBank/DDBJ whole genome shotgun (WGS) entry which is preliminary data.</text>
</comment>
<dbReference type="Pfam" id="PF00697">
    <property type="entry name" value="PRAI"/>
    <property type="match status" value="1"/>
</dbReference>
<keyword evidence="5 9" id="KW-0028">Amino-acid biosynthesis</keyword>
<evidence type="ECO:0000313" key="12">
    <source>
        <dbReference type="Proteomes" id="UP001337681"/>
    </source>
</evidence>
<keyword evidence="6 9" id="KW-0822">Tryptophan biosynthesis</keyword>
<dbReference type="RefSeq" id="WP_330146297.1">
    <property type="nucleotide sequence ID" value="NZ_JAZDQU010000002.1"/>
</dbReference>
<dbReference type="Gene3D" id="3.20.20.70">
    <property type="entry name" value="Aldolase class I"/>
    <property type="match status" value="1"/>
</dbReference>
<dbReference type="GO" id="GO:0016853">
    <property type="term" value="F:isomerase activity"/>
    <property type="evidence" value="ECO:0007669"/>
    <property type="project" value="UniProtKB-KW"/>
</dbReference>
<evidence type="ECO:0000313" key="11">
    <source>
        <dbReference type="EMBL" id="MEE1885400.1"/>
    </source>
</evidence>
<evidence type="ECO:0000256" key="3">
    <source>
        <dbReference type="ARBA" id="ARBA00012572"/>
    </source>
</evidence>
<dbReference type="InterPro" id="IPR044643">
    <property type="entry name" value="TrpF_fam"/>
</dbReference>
<protein>
    <recommendedName>
        <fullName evidence="4 9">N-(5'-phosphoribosyl)anthranilate isomerase</fullName>
        <shortName evidence="9">PRAI</shortName>
        <ecNumber evidence="3 9">5.3.1.24</ecNumber>
    </recommendedName>
</protein>
<evidence type="ECO:0000256" key="9">
    <source>
        <dbReference type="HAMAP-Rule" id="MF_00135"/>
    </source>
</evidence>
<dbReference type="InterPro" id="IPR013785">
    <property type="entry name" value="Aldolase_TIM"/>
</dbReference>
<keyword evidence="7 9" id="KW-0057">Aromatic amino acid biosynthesis</keyword>
<reference evidence="11 12" key="1">
    <citation type="submission" date="2024-01" db="EMBL/GenBank/DDBJ databases">
        <title>Pedobacter sp. nov., isolated from oil-contaminated soil.</title>
        <authorList>
            <person name="Le N.T.T."/>
        </authorList>
    </citation>
    <scope>NUCLEOTIDE SEQUENCE [LARGE SCALE GENOMIC DNA]</scope>
    <source>
        <strain evidence="11 12">VNH31</strain>
    </source>
</reference>
<dbReference type="Proteomes" id="UP001337681">
    <property type="component" value="Unassembled WGS sequence"/>
</dbReference>
<feature type="domain" description="N-(5'phosphoribosyl) anthranilate isomerase (PRAI)" evidence="10">
    <location>
        <begin position="5"/>
        <end position="204"/>
    </location>
</feature>
<evidence type="ECO:0000256" key="5">
    <source>
        <dbReference type="ARBA" id="ARBA00022605"/>
    </source>
</evidence>
<dbReference type="PANTHER" id="PTHR42894:SF1">
    <property type="entry name" value="N-(5'-PHOSPHORIBOSYL)ANTHRANILATE ISOMERASE"/>
    <property type="match status" value="1"/>
</dbReference>
<evidence type="ECO:0000256" key="2">
    <source>
        <dbReference type="ARBA" id="ARBA00004664"/>
    </source>
</evidence>
<proteinExistence type="inferred from homology"/>
<accession>A0ABU7H2L6</accession>
<dbReference type="InterPro" id="IPR011060">
    <property type="entry name" value="RibuloseP-bd_barrel"/>
</dbReference>
<evidence type="ECO:0000256" key="8">
    <source>
        <dbReference type="ARBA" id="ARBA00023235"/>
    </source>
</evidence>
<organism evidence="11 12">
    <name type="scientific">Pedobacter flavus</name>
    <dbReference type="NCBI Taxonomy" id="3113906"/>
    <lineage>
        <taxon>Bacteria</taxon>
        <taxon>Pseudomonadati</taxon>
        <taxon>Bacteroidota</taxon>
        <taxon>Sphingobacteriia</taxon>
        <taxon>Sphingobacteriales</taxon>
        <taxon>Sphingobacteriaceae</taxon>
        <taxon>Pedobacter</taxon>
    </lineage>
</organism>
<comment type="similarity">
    <text evidence="9">Belongs to the TrpF family.</text>
</comment>
<evidence type="ECO:0000256" key="7">
    <source>
        <dbReference type="ARBA" id="ARBA00023141"/>
    </source>
</evidence>
<evidence type="ECO:0000256" key="1">
    <source>
        <dbReference type="ARBA" id="ARBA00001164"/>
    </source>
</evidence>
<name>A0ABU7H2L6_9SPHI</name>
<dbReference type="PANTHER" id="PTHR42894">
    <property type="entry name" value="N-(5'-PHOSPHORIBOSYL)ANTHRANILATE ISOMERASE"/>
    <property type="match status" value="1"/>
</dbReference>
<dbReference type="EMBL" id="JAZDQU010000002">
    <property type="protein sequence ID" value="MEE1885400.1"/>
    <property type="molecule type" value="Genomic_DNA"/>
</dbReference>
<gene>
    <name evidence="9" type="primary">trpF</name>
    <name evidence="11" type="ORF">VRU49_08230</name>
</gene>
<dbReference type="HAMAP" id="MF_00135">
    <property type="entry name" value="PRAI"/>
    <property type="match status" value="1"/>
</dbReference>
<dbReference type="SUPFAM" id="SSF51366">
    <property type="entry name" value="Ribulose-phoshate binding barrel"/>
    <property type="match status" value="1"/>
</dbReference>
<dbReference type="InterPro" id="IPR001240">
    <property type="entry name" value="PRAI_dom"/>
</dbReference>